<keyword evidence="5" id="KW-0677">Repeat</keyword>
<reference evidence="12" key="1">
    <citation type="journal article" date="2019" name="Int. J. Syst. Evol. Microbiol.">
        <title>The Global Catalogue of Microorganisms (GCM) 10K type strain sequencing project: providing services to taxonomists for standard genome sequencing and annotation.</title>
        <authorList>
            <consortium name="The Broad Institute Genomics Platform"/>
            <consortium name="The Broad Institute Genome Sequencing Center for Infectious Disease"/>
            <person name="Wu L."/>
            <person name="Ma J."/>
        </authorList>
    </citation>
    <scope>NUCLEOTIDE SEQUENCE [LARGE SCALE GENOMIC DNA]</scope>
    <source>
        <strain evidence="12">CCM 7327</strain>
    </source>
</reference>
<dbReference type="InterPro" id="IPR003921">
    <property type="entry name" value="Cell_synth_C"/>
</dbReference>
<feature type="compositionally biased region" description="Low complexity" evidence="8">
    <location>
        <begin position="74"/>
        <end position="112"/>
    </location>
</feature>
<evidence type="ECO:0000256" key="9">
    <source>
        <dbReference type="SAM" id="SignalP"/>
    </source>
</evidence>
<keyword evidence="7" id="KW-0135">Cellulose biosynthesis</keyword>
<dbReference type="Pfam" id="PF13432">
    <property type="entry name" value="TPR_16"/>
    <property type="match status" value="2"/>
</dbReference>
<evidence type="ECO:0000256" key="7">
    <source>
        <dbReference type="ARBA" id="ARBA00022916"/>
    </source>
</evidence>
<evidence type="ECO:0000256" key="1">
    <source>
        <dbReference type="ARBA" id="ARBA00004339"/>
    </source>
</evidence>
<evidence type="ECO:0000256" key="5">
    <source>
        <dbReference type="ARBA" id="ARBA00022737"/>
    </source>
</evidence>
<dbReference type="Pfam" id="PF14559">
    <property type="entry name" value="TPR_19"/>
    <property type="match status" value="3"/>
</dbReference>
<evidence type="ECO:0000256" key="6">
    <source>
        <dbReference type="ARBA" id="ARBA00022803"/>
    </source>
</evidence>
<proteinExistence type="inferred from homology"/>
<keyword evidence="4 9" id="KW-0732">Signal</keyword>
<evidence type="ECO:0000256" key="8">
    <source>
        <dbReference type="SAM" id="MobiDB-lite"/>
    </source>
</evidence>
<keyword evidence="6" id="KW-0802">TPR repeat</keyword>
<dbReference type="Gene3D" id="1.25.40.10">
    <property type="entry name" value="Tetratricopeptide repeat domain"/>
    <property type="match status" value="3"/>
</dbReference>
<sequence>MIMKKTISILGLPLLAIATMPLAQAEVQGVAPLLKQARYWQSKGRGDLARQAYNRVLAIDPANAEARRGLAGNAPQPKAAARPQPAQAARPAPPAQAAAQAPARTATAPARPTRTDRGGDARAAGFRALEAGQLDAAAARFRTALSANPNDADALGGMGIVRLRKSEFAQARDLLTRASRMGGAGKWAEALQSARFYADLDSARTALDKGDLAQAERLAAALSQSDFRDKGPAVSVLASVYERQGRYNEAAELYRQLGKAGAGAATAQASATRNEARAALDAGDSARAEQLLRAAMGNAPDDPWVAYDLAGLLQQQGRVAEQDALVRQLSYSDKPEPLYAAALILDRAGRTGDAQAVAARIPEGQRTAEMRNFIAGLGISATIAQAKAAGARGAQGQGLAMLRQASEMRGLSADRMGALAQGMLELGDARGAGQLAAQALDAPANDAGAYDAAVRVLAQTGQDGIAMSAVQKASALAGPSLQGQRSLGNLKATLAAAQADRMRQAGQFAPAFDMLQAAWNDAPGNEEILSALARLYQSGGLNAQAAQTFRMLLAQKPADRDAMVGLIDTASASGDMETARAVTQQAIQMHPADYRVYMAAARMARTRGNDGDAARYLKTARALYMRETGMAPGAVMANGNPFAAAPQSANPFRAMAAPQPVNPFALGSNPTALSAPYAPPMGFAPQPPVGSGFGAPVPAAMPAYPPAPGYAAPAGFPGMTAPAPSYGNLVYADQAYADRNSGVTNVPADPVLAEIDQQLQQSADESGPRVDVDTGYRSRSGETGLSKLREMTGSASLSAPVAGGRVGVKATAVVLDSGRPTGSGLARFGTNATPEAQGIVDEQPSQLTSAETQHQSGVAVTASYVSKLLKLEAGVTPLGFPKEHVTGRIEVTPRLSTNATARIWADRKPVTDSIIAYAGTDDPRTGAFWGAVMKSGGGLSLSYDRNGNGVYADGSFYHYDGTAVRDNDSVEINAGGYLRAWQNARSGVSVGFNVNYQNYDNNQNYFTYGHGGYFSPQSFLSVNFPIRYWTNDGPMSIQASVAPGYQSYDQQGEPVYPTEPGAQGVLDFLKSQNSDVRSRYDSISKTGFGLSAAGAISYRVSPNTRLGGELNINTFGEYKEFKTLIGLKQNIGGN</sequence>
<feature type="region of interest" description="Disordered" evidence="8">
    <location>
        <begin position="760"/>
        <end position="783"/>
    </location>
</feature>
<feature type="signal peptide" evidence="9">
    <location>
        <begin position="1"/>
        <end position="25"/>
    </location>
</feature>
<comment type="caution">
    <text evidence="11">The sequence shown here is derived from an EMBL/GenBank/DDBJ whole genome shotgun (WGS) entry which is preliminary data.</text>
</comment>
<dbReference type="PANTHER" id="PTHR12558">
    <property type="entry name" value="CELL DIVISION CYCLE 16,23,27"/>
    <property type="match status" value="1"/>
</dbReference>
<dbReference type="SMART" id="SM00028">
    <property type="entry name" value="TPR"/>
    <property type="match status" value="6"/>
</dbReference>
<evidence type="ECO:0000256" key="2">
    <source>
        <dbReference type="ARBA" id="ARBA00005186"/>
    </source>
</evidence>
<feature type="chain" id="PRO_5045320708" evidence="9">
    <location>
        <begin position="26"/>
        <end position="1134"/>
    </location>
</feature>
<evidence type="ECO:0000313" key="12">
    <source>
        <dbReference type="Proteomes" id="UP000628109"/>
    </source>
</evidence>
<evidence type="ECO:0000313" key="11">
    <source>
        <dbReference type="EMBL" id="GFZ95653.1"/>
    </source>
</evidence>
<dbReference type="InterPro" id="IPR008410">
    <property type="entry name" value="BCSC_C"/>
</dbReference>
<gene>
    <name evidence="11" type="primary">wssE</name>
    <name evidence="11" type="ORF">GCM10019071_27400</name>
</gene>
<keyword evidence="12" id="KW-1185">Reference proteome</keyword>
<feature type="region of interest" description="Disordered" evidence="8">
    <location>
        <begin position="68"/>
        <end position="120"/>
    </location>
</feature>
<name>A0ABQ1F0S2_SPHSA</name>
<protein>
    <submittedName>
        <fullName evidence="11">Cellulose synthase</fullName>
    </submittedName>
</protein>
<dbReference type="InterPro" id="IPR019734">
    <property type="entry name" value="TPR_rpt"/>
</dbReference>
<organism evidence="11 12">
    <name type="scientific">Sphingobium fuliginis (strain ATCC 27551)</name>
    <dbReference type="NCBI Taxonomy" id="336203"/>
    <lineage>
        <taxon>Bacteria</taxon>
        <taxon>Pseudomonadati</taxon>
        <taxon>Pseudomonadota</taxon>
        <taxon>Alphaproteobacteria</taxon>
        <taxon>Sphingomonadales</taxon>
        <taxon>Sphingomonadaceae</taxon>
        <taxon>Sphingobium</taxon>
    </lineage>
</organism>
<feature type="compositionally biased region" description="Basic and acidic residues" evidence="8">
    <location>
        <begin position="766"/>
        <end position="780"/>
    </location>
</feature>
<evidence type="ECO:0000259" key="10">
    <source>
        <dbReference type="Pfam" id="PF05420"/>
    </source>
</evidence>
<dbReference type="Pfam" id="PF05420">
    <property type="entry name" value="BCSC_C"/>
    <property type="match status" value="1"/>
</dbReference>
<dbReference type="InterPro" id="IPR011990">
    <property type="entry name" value="TPR-like_helical_dom_sf"/>
</dbReference>
<accession>A0ABQ1F0S2</accession>
<comment type="subcellular location">
    <subcellularLocation>
        <location evidence="1">Cell outer membrane</location>
        <topology evidence="1">Peripheral membrane protein</topology>
    </subcellularLocation>
</comment>
<evidence type="ECO:0000256" key="3">
    <source>
        <dbReference type="ARBA" id="ARBA00005886"/>
    </source>
</evidence>
<comment type="similarity">
    <text evidence="3">Belongs to the AcsC/BcsC family.</text>
</comment>
<dbReference type="PRINTS" id="PR01441">
    <property type="entry name" value="CELLSNTHASEC"/>
</dbReference>
<dbReference type="Proteomes" id="UP000628109">
    <property type="component" value="Unassembled WGS sequence"/>
</dbReference>
<feature type="domain" description="Cellulose synthase operon C C-terminal" evidence="10">
    <location>
        <begin position="786"/>
        <end position="1129"/>
    </location>
</feature>
<dbReference type="PANTHER" id="PTHR12558:SF13">
    <property type="entry name" value="CELL DIVISION CYCLE PROTEIN 27 HOMOLOG"/>
    <property type="match status" value="1"/>
</dbReference>
<comment type="pathway">
    <text evidence="2">Glycan metabolism; bacterial cellulose biosynthesis.</text>
</comment>
<dbReference type="EMBL" id="BMDU01000006">
    <property type="protein sequence ID" value="GFZ95653.1"/>
    <property type="molecule type" value="Genomic_DNA"/>
</dbReference>
<dbReference type="SUPFAM" id="SSF48452">
    <property type="entry name" value="TPR-like"/>
    <property type="match status" value="3"/>
</dbReference>
<evidence type="ECO:0000256" key="4">
    <source>
        <dbReference type="ARBA" id="ARBA00022729"/>
    </source>
</evidence>